<protein>
    <recommendedName>
        <fullName evidence="6 7">Small ribosomal subunit protein uS13</fullName>
    </recommendedName>
</protein>
<dbReference type="PANTHER" id="PTHR10871:SF1">
    <property type="entry name" value="SMALL RIBOSOMAL SUBUNIT PROTEIN US13M"/>
    <property type="match status" value="1"/>
</dbReference>
<dbReference type="AlphaFoldDB" id="A0A1G2H1D6"/>
<dbReference type="Pfam" id="PF00416">
    <property type="entry name" value="Ribosomal_S13"/>
    <property type="match status" value="1"/>
</dbReference>
<dbReference type="InterPro" id="IPR019980">
    <property type="entry name" value="Ribosomal_uS13_bac-type"/>
</dbReference>
<evidence type="ECO:0000256" key="1">
    <source>
        <dbReference type="ARBA" id="ARBA00008080"/>
    </source>
</evidence>
<dbReference type="GO" id="GO:0000049">
    <property type="term" value="F:tRNA binding"/>
    <property type="evidence" value="ECO:0007669"/>
    <property type="project" value="UniProtKB-UniRule"/>
</dbReference>
<evidence type="ECO:0000256" key="3">
    <source>
        <dbReference type="ARBA" id="ARBA00022884"/>
    </source>
</evidence>
<dbReference type="PROSITE" id="PS00646">
    <property type="entry name" value="RIBOSOMAL_S13_1"/>
    <property type="match status" value="1"/>
</dbReference>
<feature type="region of interest" description="Disordered" evidence="9">
    <location>
        <begin position="92"/>
        <end position="128"/>
    </location>
</feature>
<dbReference type="GO" id="GO:0003735">
    <property type="term" value="F:structural constituent of ribosome"/>
    <property type="evidence" value="ECO:0007669"/>
    <property type="project" value="InterPro"/>
</dbReference>
<keyword evidence="5 7" id="KW-0687">Ribonucleoprotein</keyword>
<accession>A0A1G2H1D6</accession>
<evidence type="ECO:0000256" key="7">
    <source>
        <dbReference type="HAMAP-Rule" id="MF_01315"/>
    </source>
</evidence>
<dbReference type="InterPro" id="IPR010979">
    <property type="entry name" value="Ribosomal_uS13-like_H2TH"/>
</dbReference>
<evidence type="ECO:0000313" key="11">
    <source>
        <dbReference type="Proteomes" id="UP000177954"/>
    </source>
</evidence>
<dbReference type="InterPro" id="IPR018269">
    <property type="entry name" value="Ribosomal_uS13_CS"/>
</dbReference>
<gene>
    <name evidence="7" type="primary">rpsM</name>
    <name evidence="10" type="ORF">A3J04_02560</name>
</gene>
<dbReference type="PANTHER" id="PTHR10871">
    <property type="entry name" value="30S RIBOSOMAL PROTEIN S13/40S RIBOSOMAL PROTEIN S18"/>
    <property type="match status" value="1"/>
</dbReference>
<dbReference type="GO" id="GO:0005829">
    <property type="term" value="C:cytosol"/>
    <property type="evidence" value="ECO:0007669"/>
    <property type="project" value="TreeGrafter"/>
</dbReference>
<comment type="subunit">
    <text evidence="7">Part of the 30S ribosomal subunit. Forms a loose heterodimer with protein S19. Forms two bridges to the 50S subunit in the 70S ribosome.</text>
</comment>
<name>A0A1G2H1D6_9BACT</name>
<keyword evidence="3 7" id="KW-0694">RNA-binding</keyword>
<comment type="caution">
    <text evidence="10">The sequence shown here is derived from an EMBL/GenBank/DDBJ whole genome shotgun (WGS) entry which is preliminary data.</text>
</comment>
<evidence type="ECO:0000256" key="6">
    <source>
        <dbReference type="ARBA" id="ARBA00035166"/>
    </source>
</evidence>
<comment type="function">
    <text evidence="7">Located at the top of the head of the 30S subunit, it contacts several helices of the 16S rRNA. In the 70S ribosome it contacts the 23S rRNA (bridge B1a) and protein L5 of the 50S subunit (bridge B1b), connecting the 2 subunits; these bridges are implicated in subunit movement. Contacts the tRNAs in the A and P-sites.</text>
</comment>
<dbReference type="InterPro" id="IPR001892">
    <property type="entry name" value="Ribosomal_uS13"/>
</dbReference>
<evidence type="ECO:0000256" key="2">
    <source>
        <dbReference type="ARBA" id="ARBA00022730"/>
    </source>
</evidence>
<evidence type="ECO:0000256" key="8">
    <source>
        <dbReference type="RuleBase" id="RU003830"/>
    </source>
</evidence>
<dbReference type="STRING" id="1802129.A3J04_02560"/>
<dbReference type="PROSITE" id="PS50159">
    <property type="entry name" value="RIBOSOMAL_S13_2"/>
    <property type="match status" value="1"/>
</dbReference>
<keyword evidence="4 7" id="KW-0689">Ribosomal protein</keyword>
<comment type="similarity">
    <text evidence="1 7 8">Belongs to the universal ribosomal protein uS13 family.</text>
</comment>
<dbReference type="GO" id="GO:0019843">
    <property type="term" value="F:rRNA binding"/>
    <property type="evidence" value="ECO:0007669"/>
    <property type="project" value="UniProtKB-UniRule"/>
</dbReference>
<dbReference type="FunFam" id="1.10.8.50:FF:000001">
    <property type="entry name" value="30S ribosomal protein S13"/>
    <property type="match status" value="1"/>
</dbReference>
<dbReference type="SUPFAM" id="SSF46946">
    <property type="entry name" value="S13-like H2TH domain"/>
    <property type="match status" value="1"/>
</dbReference>
<evidence type="ECO:0000256" key="9">
    <source>
        <dbReference type="SAM" id="MobiDB-lite"/>
    </source>
</evidence>
<dbReference type="Proteomes" id="UP000177954">
    <property type="component" value="Unassembled WGS sequence"/>
</dbReference>
<proteinExistence type="inferred from homology"/>
<keyword evidence="7" id="KW-0820">tRNA-binding</keyword>
<keyword evidence="2 7" id="KW-0699">rRNA-binding</keyword>
<dbReference type="GO" id="GO:0006412">
    <property type="term" value="P:translation"/>
    <property type="evidence" value="ECO:0007669"/>
    <property type="project" value="UniProtKB-UniRule"/>
</dbReference>
<dbReference type="HAMAP" id="MF_01315">
    <property type="entry name" value="Ribosomal_uS13"/>
    <property type="match status" value="1"/>
</dbReference>
<dbReference type="Gene3D" id="4.10.910.10">
    <property type="entry name" value="30s ribosomal protein s13, domain 2"/>
    <property type="match status" value="1"/>
</dbReference>
<feature type="compositionally biased region" description="Basic residues" evidence="9">
    <location>
        <begin position="101"/>
        <end position="114"/>
    </location>
</feature>
<dbReference type="GO" id="GO:0015935">
    <property type="term" value="C:small ribosomal subunit"/>
    <property type="evidence" value="ECO:0007669"/>
    <property type="project" value="TreeGrafter"/>
</dbReference>
<dbReference type="EMBL" id="MHNZ01000027">
    <property type="protein sequence ID" value="OGZ56120.1"/>
    <property type="molecule type" value="Genomic_DNA"/>
</dbReference>
<evidence type="ECO:0000313" key="10">
    <source>
        <dbReference type="EMBL" id="OGZ56120.1"/>
    </source>
</evidence>
<evidence type="ECO:0000256" key="4">
    <source>
        <dbReference type="ARBA" id="ARBA00022980"/>
    </source>
</evidence>
<dbReference type="NCBIfam" id="TIGR03631">
    <property type="entry name" value="uS13_bact"/>
    <property type="match status" value="1"/>
</dbReference>
<dbReference type="PIRSF" id="PIRSF002134">
    <property type="entry name" value="Ribosomal_S13"/>
    <property type="match status" value="1"/>
</dbReference>
<evidence type="ECO:0000256" key="5">
    <source>
        <dbReference type="ARBA" id="ARBA00023274"/>
    </source>
</evidence>
<reference evidence="10 11" key="1">
    <citation type="journal article" date="2016" name="Nat. Commun.">
        <title>Thousands of microbial genomes shed light on interconnected biogeochemical processes in an aquifer system.</title>
        <authorList>
            <person name="Anantharaman K."/>
            <person name="Brown C.T."/>
            <person name="Hug L.A."/>
            <person name="Sharon I."/>
            <person name="Castelle C.J."/>
            <person name="Probst A.J."/>
            <person name="Thomas B.C."/>
            <person name="Singh A."/>
            <person name="Wilkins M.J."/>
            <person name="Karaoz U."/>
            <person name="Brodie E.L."/>
            <person name="Williams K.H."/>
            <person name="Hubbard S.S."/>
            <person name="Banfield J.F."/>
        </authorList>
    </citation>
    <scope>NUCLEOTIDE SEQUENCE [LARGE SCALE GENOMIC DNA]</scope>
</reference>
<organism evidence="10 11">
    <name type="scientific">Candidatus Ryanbacteria bacterium RIFCSPLOWO2_02_FULL_47_14</name>
    <dbReference type="NCBI Taxonomy" id="1802129"/>
    <lineage>
        <taxon>Bacteria</taxon>
        <taxon>Candidatus Ryaniibacteriota</taxon>
    </lineage>
</organism>
<sequence length="128" mass="14722">MARIAGVNISDEKKIEIALSGIYGIGRARARRILAETKISDVKRTKDLSQEEMVRLRAIIEKEYTVEGALRREILLNIKRLKDIGSYRGYRHSRSLPVRGQRTKSNSRTRRGNVRKTMGSGRRKVEKK</sequence>
<dbReference type="Gene3D" id="1.10.8.50">
    <property type="match status" value="1"/>
</dbReference>
<dbReference type="InterPro" id="IPR027437">
    <property type="entry name" value="Rbsml_uS13_C"/>
</dbReference>